<organism evidence="2 3">
    <name type="scientific">Phytophthora infestans</name>
    <name type="common">Potato late blight agent</name>
    <name type="synonym">Botrytis infestans</name>
    <dbReference type="NCBI Taxonomy" id="4787"/>
    <lineage>
        <taxon>Eukaryota</taxon>
        <taxon>Sar</taxon>
        <taxon>Stramenopiles</taxon>
        <taxon>Oomycota</taxon>
        <taxon>Peronosporomycetes</taxon>
        <taxon>Peronosporales</taxon>
        <taxon>Peronosporaceae</taxon>
        <taxon>Phytophthora</taxon>
    </lineage>
</organism>
<dbReference type="AlphaFoldDB" id="A0A8S9THR9"/>
<feature type="chain" id="PRO_5035797450" description="Secreted RxLR effector peptide protein" evidence="1">
    <location>
        <begin position="21"/>
        <end position="229"/>
    </location>
</feature>
<comment type="caution">
    <text evidence="2">The sequence shown here is derived from an EMBL/GenBank/DDBJ whole genome shotgun (WGS) entry which is preliminary data.</text>
</comment>
<sequence>MLAYRIVLLVAAALLASTKAALSISSDTGRLLNTGEITKGEDAGGEERKLSSLLEKIKLFNASPAYKKAYSAFERLGLKTENSVFGTAAFKSWANKVSVLDPENAGSIMLKILLKRYDEFKIARYIEASKFSSKSKSIAKDLREALFTKWEKAGIQPREALFTKWEKAGIQPSLVKSKLASRQHPHLGGYNDEKIVAAYTAFFKRPRCSGTMVIDPTDRVIWFFGVVTS</sequence>
<evidence type="ECO:0000313" key="3">
    <source>
        <dbReference type="Proteomes" id="UP000704712"/>
    </source>
</evidence>
<dbReference type="EMBL" id="JAACNO010003143">
    <property type="protein sequence ID" value="KAF4128265.1"/>
    <property type="molecule type" value="Genomic_DNA"/>
</dbReference>
<reference evidence="2" key="1">
    <citation type="submission" date="2020-03" db="EMBL/GenBank/DDBJ databases">
        <title>Hybrid Assembly of Korean Phytophthora infestans isolates.</title>
        <authorList>
            <person name="Prokchorchik M."/>
            <person name="Lee Y."/>
            <person name="Seo J."/>
            <person name="Cho J.-H."/>
            <person name="Park Y.-E."/>
            <person name="Jang D.-C."/>
            <person name="Im J.-S."/>
            <person name="Choi J.-G."/>
            <person name="Park H.-J."/>
            <person name="Lee G.-B."/>
            <person name="Lee Y.-G."/>
            <person name="Hong S.-Y."/>
            <person name="Cho K."/>
            <person name="Sohn K.H."/>
        </authorList>
    </citation>
    <scope>NUCLEOTIDE SEQUENCE</scope>
    <source>
        <strain evidence="2">KR_2_A2</strain>
    </source>
</reference>
<evidence type="ECO:0000256" key="1">
    <source>
        <dbReference type="SAM" id="SignalP"/>
    </source>
</evidence>
<gene>
    <name evidence="2" type="ORF">GN958_ATG22527</name>
</gene>
<accession>A0A8S9THR9</accession>
<feature type="signal peptide" evidence="1">
    <location>
        <begin position="1"/>
        <end position="20"/>
    </location>
</feature>
<proteinExistence type="predicted"/>
<protein>
    <recommendedName>
        <fullName evidence="4">Secreted RxLR effector peptide protein</fullName>
    </recommendedName>
</protein>
<keyword evidence="1" id="KW-0732">Signal</keyword>
<evidence type="ECO:0008006" key="4">
    <source>
        <dbReference type="Google" id="ProtNLM"/>
    </source>
</evidence>
<evidence type="ECO:0000313" key="2">
    <source>
        <dbReference type="EMBL" id="KAF4128265.1"/>
    </source>
</evidence>
<dbReference type="Proteomes" id="UP000704712">
    <property type="component" value="Unassembled WGS sequence"/>
</dbReference>
<name>A0A8S9THR9_PHYIN</name>